<evidence type="ECO:0000256" key="1">
    <source>
        <dbReference type="ARBA" id="ARBA00004123"/>
    </source>
</evidence>
<dbReference type="Gene3D" id="1.10.10.10">
    <property type="entry name" value="Winged helix-like DNA-binding domain superfamily/Winged helix DNA-binding domain"/>
    <property type="match status" value="1"/>
</dbReference>
<evidence type="ECO:0000256" key="4">
    <source>
        <dbReference type="PROSITE-ProRule" id="PRU00089"/>
    </source>
</evidence>
<accession>A0AAR5PRZ9</accession>
<dbReference type="KEGG" id="dpa:109539933"/>
<dbReference type="PRINTS" id="PR00053">
    <property type="entry name" value="FORKHEAD"/>
</dbReference>
<evidence type="ECO:0000313" key="8">
    <source>
        <dbReference type="Proteomes" id="UP000019118"/>
    </source>
</evidence>
<dbReference type="PANTHER" id="PTHR46262">
    <property type="entry name" value="FORKHEAD BOX PROTEIN BINIOU"/>
    <property type="match status" value="1"/>
</dbReference>
<comment type="subcellular location">
    <subcellularLocation>
        <location evidence="1 4">Nucleus</location>
    </subcellularLocation>
</comment>
<dbReference type="InterPro" id="IPR030456">
    <property type="entry name" value="TF_fork_head_CS_2"/>
</dbReference>
<evidence type="ECO:0000256" key="5">
    <source>
        <dbReference type="SAM" id="MobiDB-lite"/>
    </source>
</evidence>
<feature type="compositionally biased region" description="Basic and acidic residues" evidence="5">
    <location>
        <begin position="68"/>
        <end position="86"/>
    </location>
</feature>
<feature type="region of interest" description="Disordered" evidence="5">
    <location>
        <begin position="41"/>
        <end position="86"/>
    </location>
</feature>
<reference evidence="7" key="2">
    <citation type="submission" date="2024-08" db="UniProtKB">
        <authorList>
            <consortium name="EnsemblMetazoa"/>
        </authorList>
    </citation>
    <scope>IDENTIFICATION</scope>
</reference>
<dbReference type="PROSITE" id="PS00658">
    <property type="entry name" value="FORK_HEAD_2"/>
    <property type="match status" value="1"/>
</dbReference>
<dbReference type="GO" id="GO:0001710">
    <property type="term" value="P:mesodermal cell fate commitment"/>
    <property type="evidence" value="ECO:0007669"/>
    <property type="project" value="UniProtKB-ARBA"/>
</dbReference>
<keyword evidence="3 4" id="KW-0539">Nucleus</keyword>
<dbReference type="GO" id="GO:0005634">
    <property type="term" value="C:nucleus"/>
    <property type="evidence" value="ECO:0007669"/>
    <property type="project" value="UniProtKB-SubCell"/>
</dbReference>
<dbReference type="SUPFAM" id="SSF46785">
    <property type="entry name" value="Winged helix' DNA-binding domain"/>
    <property type="match status" value="1"/>
</dbReference>
<evidence type="ECO:0000259" key="6">
    <source>
        <dbReference type="PROSITE" id="PS50039"/>
    </source>
</evidence>
<dbReference type="Pfam" id="PF00250">
    <property type="entry name" value="Forkhead"/>
    <property type="match status" value="1"/>
</dbReference>
<evidence type="ECO:0000256" key="2">
    <source>
        <dbReference type="ARBA" id="ARBA00023125"/>
    </source>
</evidence>
<feature type="domain" description="Fork-head" evidence="6">
    <location>
        <begin position="88"/>
        <end position="182"/>
    </location>
</feature>
<proteinExistence type="predicted"/>
<dbReference type="Proteomes" id="UP000019118">
    <property type="component" value="Unassembled WGS sequence"/>
</dbReference>
<dbReference type="PANTHER" id="PTHR46262:SF2">
    <property type="entry name" value="FORKHEAD BOX PROTEIN BINIOU"/>
    <property type="match status" value="1"/>
</dbReference>
<feature type="compositionally biased region" description="Polar residues" evidence="5">
    <location>
        <begin position="317"/>
        <end position="331"/>
    </location>
</feature>
<dbReference type="PROSITE" id="PS50039">
    <property type="entry name" value="FORK_HEAD_3"/>
    <property type="match status" value="1"/>
</dbReference>
<feature type="DNA-binding region" description="Fork-head" evidence="4">
    <location>
        <begin position="88"/>
        <end position="182"/>
    </location>
</feature>
<dbReference type="InterPro" id="IPR001766">
    <property type="entry name" value="Fork_head_dom"/>
</dbReference>
<feature type="compositionally biased region" description="Low complexity" evidence="5">
    <location>
        <begin position="41"/>
        <end position="59"/>
    </location>
</feature>
<dbReference type="InterPro" id="IPR036388">
    <property type="entry name" value="WH-like_DNA-bd_sf"/>
</dbReference>
<dbReference type="GO" id="GO:0000978">
    <property type="term" value="F:RNA polymerase II cis-regulatory region sequence-specific DNA binding"/>
    <property type="evidence" value="ECO:0007669"/>
    <property type="project" value="TreeGrafter"/>
</dbReference>
<dbReference type="InterPro" id="IPR051770">
    <property type="entry name" value="Forkhead_box_regulator"/>
</dbReference>
<dbReference type="InterPro" id="IPR036390">
    <property type="entry name" value="WH_DNA-bd_sf"/>
</dbReference>
<keyword evidence="2 4" id="KW-0238">DNA-binding</keyword>
<dbReference type="FunFam" id="1.10.10.10:FF:000071">
    <property type="entry name" value="Forkhead box F1"/>
    <property type="match status" value="1"/>
</dbReference>
<dbReference type="InterPro" id="IPR018122">
    <property type="entry name" value="TF_fork_head_CS_1"/>
</dbReference>
<organism evidence="7 8">
    <name type="scientific">Dendroctonus ponderosae</name>
    <name type="common">Mountain pine beetle</name>
    <dbReference type="NCBI Taxonomy" id="77166"/>
    <lineage>
        <taxon>Eukaryota</taxon>
        <taxon>Metazoa</taxon>
        <taxon>Ecdysozoa</taxon>
        <taxon>Arthropoda</taxon>
        <taxon>Hexapoda</taxon>
        <taxon>Insecta</taxon>
        <taxon>Pterygota</taxon>
        <taxon>Neoptera</taxon>
        <taxon>Endopterygota</taxon>
        <taxon>Coleoptera</taxon>
        <taxon>Polyphaga</taxon>
        <taxon>Cucujiformia</taxon>
        <taxon>Curculionidae</taxon>
        <taxon>Scolytinae</taxon>
        <taxon>Dendroctonus</taxon>
    </lineage>
</organism>
<evidence type="ECO:0000256" key="3">
    <source>
        <dbReference type="ARBA" id="ARBA00023242"/>
    </source>
</evidence>
<dbReference type="GO" id="GO:0009887">
    <property type="term" value="P:animal organ morphogenesis"/>
    <property type="evidence" value="ECO:0007669"/>
    <property type="project" value="TreeGrafter"/>
</dbReference>
<dbReference type="GO" id="GO:0000981">
    <property type="term" value="F:DNA-binding transcription factor activity, RNA polymerase II-specific"/>
    <property type="evidence" value="ECO:0007669"/>
    <property type="project" value="TreeGrafter"/>
</dbReference>
<reference evidence="8" key="1">
    <citation type="journal article" date="2013" name="Genome Biol.">
        <title>Draft genome of the mountain pine beetle, Dendroctonus ponderosae Hopkins, a major forest pest.</title>
        <authorList>
            <person name="Keeling C.I."/>
            <person name="Yuen M.M."/>
            <person name="Liao N.Y."/>
            <person name="Docking T.R."/>
            <person name="Chan S.K."/>
            <person name="Taylor G.A."/>
            <person name="Palmquist D.L."/>
            <person name="Jackman S.D."/>
            <person name="Nguyen A."/>
            <person name="Li M."/>
            <person name="Henderson H."/>
            <person name="Janes J.K."/>
            <person name="Zhao Y."/>
            <person name="Pandoh P."/>
            <person name="Moore R."/>
            <person name="Sperling F.A."/>
            <person name="Huber D.P."/>
            <person name="Birol I."/>
            <person name="Jones S.J."/>
            <person name="Bohlmann J."/>
        </authorList>
    </citation>
    <scope>NUCLEOTIDE SEQUENCE</scope>
</reference>
<name>A0AAR5PRZ9_DENPD</name>
<evidence type="ECO:0000313" key="7">
    <source>
        <dbReference type="EnsemblMetazoa" id="XP_019763576.1"/>
    </source>
</evidence>
<dbReference type="PROSITE" id="PS00657">
    <property type="entry name" value="FORK_HEAD_1"/>
    <property type="match status" value="1"/>
</dbReference>
<protein>
    <recommendedName>
        <fullName evidence="6">Fork-head domain-containing protein</fullName>
    </recommendedName>
</protein>
<dbReference type="SMART" id="SM00339">
    <property type="entry name" value="FH"/>
    <property type="match status" value="1"/>
</dbReference>
<dbReference type="RefSeq" id="XP_019763576.1">
    <property type="nucleotide sequence ID" value="XM_019908017.2"/>
</dbReference>
<feature type="compositionally biased region" description="Low complexity" evidence="5">
    <location>
        <begin position="340"/>
        <end position="350"/>
    </location>
</feature>
<dbReference type="GeneID" id="109539933"/>
<dbReference type="AlphaFoldDB" id="A0AAR5PRZ9"/>
<keyword evidence="8" id="KW-1185">Reference proteome</keyword>
<dbReference type="EnsemblMetazoa" id="XM_019908017.1">
    <property type="protein sequence ID" value="XP_019763576.1"/>
    <property type="gene ID" value="LOC109539933"/>
</dbReference>
<sequence length="371" mass="41343">MMKEQQLVEVGGVSQSSAVGLSIQQHLSQLQLHHPSVISLNESAASSSQQQSHSAISNNVSPESSASGDHDQKPSSSDKKSGIRRQEKPPYSYIALIVMAIQHSPTKRLTLSEIYSFLQQRFPFFRGSYQGWKNSVRHNLSLNECFIKLPKGLGRPGKGHYWTIDPASEFMFEEGSFRRRPRGFRRKCQAMKPQYPHPGSFFANNMTSMVNQATGYDHQALVQSQDYSTCSYNTPSPQVSSVSGGHYGNYDYPAVYQQQCDRDWGSNHSILTPYGDSAISSSYLKAPLSPMPENQETPPPTVDNYYQYGVISTSTENLMRPSSNSMQVSNQCDRKPYVTPPHSTALSSSLPSPPTSNTPHTFYEAPVKYSM</sequence>
<feature type="region of interest" description="Disordered" evidence="5">
    <location>
        <begin position="317"/>
        <end position="361"/>
    </location>
</feature>